<evidence type="ECO:0000256" key="1">
    <source>
        <dbReference type="ARBA" id="ARBA00010371"/>
    </source>
</evidence>
<comment type="similarity">
    <text evidence="1">Belongs to the zinc-containing alcohol dehydrogenase family. Quinone oxidoreductase subfamily.</text>
</comment>
<proteinExistence type="inferred from homology"/>
<dbReference type="InterPro" id="IPR013149">
    <property type="entry name" value="ADH-like_C"/>
</dbReference>
<gene>
    <name evidence="5" type="primary">Zadh2</name>
    <name evidence="5" type="ORF">AVEN_167286_1</name>
</gene>
<evidence type="ECO:0000313" key="6">
    <source>
        <dbReference type="Proteomes" id="UP000499080"/>
    </source>
</evidence>
<keyword evidence="6" id="KW-1185">Reference proteome</keyword>
<organism evidence="5 6">
    <name type="scientific">Araneus ventricosus</name>
    <name type="common">Orbweaver spider</name>
    <name type="synonym">Epeira ventricosa</name>
    <dbReference type="NCBI Taxonomy" id="182803"/>
    <lineage>
        <taxon>Eukaryota</taxon>
        <taxon>Metazoa</taxon>
        <taxon>Ecdysozoa</taxon>
        <taxon>Arthropoda</taxon>
        <taxon>Chelicerata</taxon>
        <taxon>Arachnida</taxon>
        <taxon>Araneae</taxon>
        <taxon>Araneomorphae</taxon>
        <taxon>Entelegynae</taxon>
        <taxon>Araneoidea</taxon>
        <taxon>Araneidae</taxon>
        <taxon>Araneus</taxon>
    </lineage>
</organism>
<dbReference type="GO" id="GO:0008270">
    <property type="term" value="F:zinc ion binding"/>
    <property type="evidence" value="ECO:0007669"/>
    <property type="project" value="InterPro"/>
</dbReference>
<evidence type="ECO:0000259" key="4">
    <source>
        <dbReference type="SMART" id="SM00829"/>
    </source>
</evidence>
<dbReference type="AlphaFoldDB" id="A0A4Y2HG12"/>
<reference evidence="5 6" key="1">
    <citation type="journal article" date="2019" name="Sci. Rep.">
        <title>Orb-weaving spider Araneus ventricosus genome elucidates the spidroin gene catalogue.</title>
        <authorList>
            <person name="Kono N."/>
            <person name="Nakamura H."/>
            <person name="Ohtoshi R."/>
            <person name="Moran D.A.P."/>
            <person name="Shinohara A."/>
            <person name="Yoshida Y."/>
            <person name="Fujiwara M."/>
            <person name="Mori M."/>
            <person name="Tomita M."/>
            <person name="Arakawa K."/>
        </authorList>
    </citation>
    <scope>NUCLEOTIDE SEQUENCE [LARGE SCALE GENOMIC DNA]</scope>
</reference>
<dbReference type="InterPro" id="IPR013154">
    <property type="entry name" value="ADH-like_N"/>
</dbReference>
<sequence length="342" mass="37191">MSFAIPRAFRKLVVRKLTPAFKDAIEIVQQNVVPPRSREVLIKNKFLGINSSDISAAAGCYFTEKLTLPFEIGFEGIGEIVAIGDKVSELKYGQPVMHMKYGAFSEYVYVPEEDVIPIASANGSLLPLLVSGATASLSLDKCGLILPGDKVLITAAAGGAGHIAVQWAKNAGCHVIGTCSSEDKVKFLKSLGCDRPINNKEESLVDILHKEYPDGVNVIWESIGGKMSDTLFKHLAVKGRMVVIEGISQNTNEDLEKDAIKGLPTKLLQRSSMLSGFFLPHFKNDIPHYLSILVSLLHEQSLKPHIDDGSSHGKPFKGLEDVSRAVEYLQSGKSKGKVIVHL</sequence>
<dbReference type="SUPFAM" id="SSF50129">
    <property type="entry name" value="GroES-like"/>
    <property type="match status" value="1"/>
</dbReference>
<dbReference type="InterPro" id="IPR002364">
    <property type="entry name" value="Quin_OxRdtase/zeta-crystal_CS"/>
</dbReference>
<dbReference type="InterPro" id="IPR051397">
    <property type="entry name" value="Zn-ADH-like_protein"/>
</dbReference>
<name>A0A4Y2HG12_ARAVE</name>
<dbReference type="Gene3D" id="3.40.50.720">
    <property type="entry name" value="NAD(P)-binding Rossmann-like Domain"/>
    <property type="match status" value="1"/>
</dbReference>
<dbReference type="Pfam" id="PF08240">
    <property type="entry name" value="ADH_N"/>
    <property type="match status" value="1"/>
</dbReference>
<dbReference type="GO" id="GO:0047522">
    <property type="term" value="F:15-oxoprostaglandin 13-reductase [NAD(P)+] activity"/>
    <property type="evidence" value="ECO:0007669"/>
    <property type="project" value="UniProtKB-EC"/>
</dbReference>
<dbReference type="PANTHER" id="PTHR43677:SF3">
    <property type="entry name" value="PROSTAGLANDIN REDUCTASE 3"/>
    <property type="match status" value="1"/>
</dbReference>
<dbReference type="Pfam" id="PF00107">
    <property type="entry name" value="ADH_zinc_N"/>
    <property type="match status" value="1"/>
</dbReference>
<feature type="domain" description="Enoyl reductase (ER)" evidence="4">
    <location>
        <begin position="20"/>
        <end position="340"/>
    </location>
</feature>
<dbReference type="SUPFAM" id="SSF51735">
    <property type="entry name" value="NAD(P)-binding Rossmann-fold domains"/>
    <property type="match status" value="1"/>
</dbReference>
<dbReference type="SMART" id="SM00829">
    <property type="entry name" value="PKS_ER"/>
    <property type="match status" value="1"/>
</dbReference>
<accession>A0A4Y2HG12</accession>
<evidence type="ECO:0000256" key="3">
    <source>
        <dbReference type="ARBA" id="ARBA00023002"/>
    </source>
</evidence>
<dbReference type="InterPro" id="IPR036291">
    <property type="entry name" value="NAD(P)-bd_dom_sf"/>
</dbReference>
<dbReference type="OrthoDB" id="6415573at2759"/>
<comment type="caution">
    <text evidence="5">The sequence shown here is derived from an EMBL/GenBank/DDBJ whole genome shotgun (WGS) entry which is preliminary data.</text>
</comment>
<dbReference type="EC" id="1.3.1.48" evidence="2"/>
<protein>
    <recommendedName>
        <fullName evidence="2">15-oxoprostaglandin 13-reductase</fullName>
        <ecNumber evidence="2">1.3.1.48</ecNumber>
    </recommendedName>
</protein>
<dbReference type="FunFam" id="3.40.50.720:FF:000121">
    <property type="entry name" value="Prostaglandin reductase 2"/>
    <property type="match status" value="1"/>
</dbReference>
<keyword evidence="3" id="KW-0560">Oxidoreductase</keyword>
<dbReference type="EMBL" id="BGPR01001917">
    <property type="protein sequence ID" value="GBM64262.1"/>
    <property type="molecule type" value="Genomic_DNA"/>
</dbReference>
<dbReference type="Proteomes" id="UP000499080">
    <property type="component" value="Unassembled WGS sequence"/>
</dbReference>
<dbReference type="PROSITE" id="PS01162">
    <property type="entry name" value="QOR_ZETA_CRYSTAL"/>
    <property type="match status" value="1"/>
</dbReference>
<evidence type="ECO:0000313" key="5">
    <source>
        <dbReference type="EMBL" id="GBM64262.1"/>
    </source>
</evidence>
<dbReference type="Gene3D" id="3.90.180.10">
    <property type="entry name" value="Medium-chain alcohol dehydrogenases, catalytic domain"/>
    <property type="match status" value="1"/>
</dbReference>
<evidence type="ECO:0000256" key="2">
    <source>
        <dbReference type="ARBA" id="ARBA00011981"/>
    </source>
</evidence>
<dbReference type="GO" id="GO:0005739">
    <property type="term" value="C:mitochondrion"/>
    <property type="evidence" value="ECO:0007669"/>
    <property type="project" value="TreeGrafter"/>
</dbReference>
<dbReference type="InterPro" id="IPR011032">
    <property type="entry name" value="GroES-like_sf"/>
</dbReference>
<dbReference type="InterPro" id="IPR020843">
    <property type="entry name" value="ER"/>
</dbReference>
<dbReference type="PANTHER" id="PTHR43677">
    <property type="entry name" value="SHORT-CHAIN DEHYDROGENASE/REDUCTASE"/>
    <property type="match status" value="1"/>
</dbReference>